<dbReference type="Pfam" id="PF01168">
    <property type="entry name" value="Ala_racemase_N"/>
    <property type="match status" value="1"/>
</dbReference>
<feature type="domain" description="Alanine racemase N-terminal" evidence="1">
    <location>
        <begin position="17"/>
        <end position="167"/>
    </location>
</feature>
<evidence type="ECO:0000313" key="2">
    <source>
        <dbReference type="EMBL" id="NYE72065.1"/>
    </source>
</evidence>
<keyword evidence="3" id="KW-1185">Reference proteome</keyword>
<reference evidence="2 3" key="1">
    <citation type="submission" date="2020-07" db="EMBL/GenBank/DDBJ databases">
        <title>Sequencing the genomes of 1000 actinobacteria strains.</title>
        <authorList>
            <person name="Klenk H.-P."/>
        </authorList>
    </citation>
    <scope>NUCLEOTIDE SEQUENCE [LARGE SCALE GENOMIC DNA]</scope>
    <source>
        <strain evidence="2 3">DSM 22083</strain>
    </source>
</reference>
<evidence type="ECO:0000313" key="3">
    <source>
        <dbReference type="Proteomes" id="UP000569914"/>
    </source>
</evidence>
<dbReference type="Proteomes" id="UP000569914">
    <property type="component" value="Unassembled WGS sequence"/>
</dbReference>
<dbReference type="SUPFAM" id="SSF51419">
    <property type="entry name" value="PLP-binding barrel"/>
    <property type="match status" value="1"/>
</dbReference>
<dbReference type="AlphaFoldDB" id="A0A7Y9I880"/>
<dbReference type="InterPro" id="IPR029066">
    <property type="entry name" value="PLP-binding_barrel"/>
</dbReference>
<accession>A0A7Y9I880</accession>
<dbReference type="EMBL" id="JACCBU010000001">
    <property type="protein sequence ID" value="NYE72065.1"/>
    <property type="molecule type" value="Genomic_DNA"/>
</dbReference>
<dbReference type="Gene3D" id="3.20.20.10">
    <property type="entry name" value="Alanine racemase"/>
    <property type="match status" value="1"/>
</dbReference>
<sequence>MTGLTLRLDAARWRMHLQTVAGATPGLVPVAKGNGYGYGLRRLAAEAEETIGVDTIAVGTAVEVAEVHDVFGGDIVILTPWRPDDELATELAGDPRIITTVSRVADLEALTDLNRDPRVLLEVLTSMCRHGIFPDELRRVRPLLEHIRFEGWTIHLPMLDEGRYAEAERLGRTALEAAQGPLWFSHLPAEDVAAVARQLGGAGAAAVPTRLRLGTRLWLGDPSSRTSTATVLDVHRVKRGQRAGYRQRPVWADGWILVIAGGTSHGIGMEAPTPATSVRQRAVSVATGSLAAAGRALSPYTVNGKKRWFLEPPHMQSSLVFLPAKETPPAVGEEVPVELRLTTATVDQIVEA</sequence>
<evidence type="ECO:0000259" key="1">
    <source>
        <dbReference type="Pfam" id="PF01168"/>
    </source>
</evidence>
<dbReference type="RefSeq" id="WP_312879075.1">
    <property type="nucleotide sequence ID" value="NZ_JACCBU010000001.1"/>
</dbReference>
<protein>
    <submittedName>
        <fullName evidence="2">Alanine racemase</fullName>
    </submittedName>
</protein>
<dbReference type="InterPro" id="IPR001608">
    <property type="entry name" value="Ala_racemase_N"/>
</dbReference>
<proteinExistence type="predicted"/>
<gene>
    <name evidence="2" type="ORF">BKA15_003394</name>
</gene>
<comment type="caution">
    <text evidence="2">The sequence shown here is derived from an EMBL/GenBank/DDBJ whole genome shotgun (WGS) entry which is preliminary data.</text>
</comment>
<organism evidence="2 3">
    <name type="scientific">Microlunatus parietis</name>
    <dbReference type="NCBI Taxonomy" id="682979"/>
    <lineage>
        <taxon>Bacteria</taxon>
        <taxon>Bacillati</taxon>
        <taxon>Actinomycetota</taxon>
        <taxon>Actinomycetes</taxon>
        <taxon>Propionibacteriales</taxon>
        <taxon>Propionibacteriaceae</taxon>
        <taxon>Microlunatus</taxon>
    </lineage>
</organism>
<name>A0A7Y9I880_9ACTN</name>